<comment type="caution">
    <text evidence="1">The sequence shown here is derived from an EMBL/GenBank/DDBJ whole genome shotgun (WGS) entry which is preliminary data.</text>
</comment>
<dbReference type="AlphaFoldDB" id="A0A8T2PEZ7"/>
<dbReference type="Proteomes" id="UP000824540">
    <property type="component" value="Unassembled WGS sequence"/>
</dbReference>
<reference evidence="1" key="1">
    <citation type="thesis" date="2021" institute="BYU ScholarsArchive" country="Provo, UT, USA">
        <title>Applications of and Algorithms for Genome Assembly and Genomic Analyses with an Emphasis on Marine Teleosts.</title>
        <authorList>
            <person name="Pickett B.D."/>
        </authorList>
    </citation>
    <scope>NUCLEOTIDE SEQUENCE</scope>
    <source>
        <strain evidence="1">HI-2016</strain>
    </source>
</reference>
<gene>
    <name evidence="1" type="ORF">JZ751_004083</name>
</gene>
<sequence length="72" mass="7991">MGSHYKKTVRTADSRGGTAESTLWRLTVASVSLSHLSAMRPHWRTGGRGGASASFLSLTRRALPQWHIRTWV</sequence>
<dbReference type="EMBL" id="JAFBMS010000012">
    <property type="protein sequence ID" value="KAG9348058.1"/>
    <property type="molecule type" value="Genomic_DNA"/>
</dbReference>
<name>A0A8T2PEZ7_9TELE</name>
<protein>
    <submittedName>
        <fullName evidence="1">Uncharacterized protein</fullName>
    </submittedName>
</protein>
<proteinExistence type="predicted"/>
<keyword evidence="2" id="KW-1185">Reference proteome</keyword>
<evidence type="ECO:0000313" key="2">
    <source>
        <dbReference type="Proteomes" id="UP000824540"/>
    </source>
</evidence>
<evidence type="ECO:0000313" key="1">
    <source>
        <dbReference type="EMBL" id="KAG9348058.1"/>
    </source>
</evidence>
<organism evidence="1 2">
    <name type="scientific">Albula glossodonta</name>
    <name type="common">roundjaw bonefish</name>
    <dbReference type="NCBI Taxonomy" id="121402"/>
    <lineage>
        <taxon>Eukaryota</taxon>
        <taxon>Metazoa</taxon>
        <taxon>Chordata</taxon>
        <taxon>Craniata</taxon>
        <taxon>Vertebrata</taxon>
        <taxon>Euteleostomi</taxon>
        <taxon>Actinopterygii</taxon>
        <taxon>Neopterygii</taxon>
        <taxon>Teleostei</taxon>
        <taxon>Albuliformes</taxon>
        <taxon>Albulidae</taxon>
        <taxon>Albula</taxon>
    </lineage>
</organism>
<accession>A0A8T2PEZ7</accession>